<evidence type="ECO:0000313" key="1">
    <source>
        <dbReference type="EMBL" id="KUJ73370.1"/>
    </source>
</evidence>
<dbReference type="AlphaFoldDB" id="A0A0X3TJJ2"/>
<organism evidence="1 2">
    <name type="scientific">Ruegeria marisrubri</name>
    <dbReference type="NCBI Taxonomy" id="1685379"/>
    <lineage>
        <taxon>Bacteria</taxon>
        <taxon>Pseudomonadati</taxon>
        <taxon>Pseudomonadota</taxon>
        <taxon>Alphaproteobacteria</taxon>
        <taxon>Rhodobacterales</taxon>
        <taxon>Roseobacteraceae</taxon>
        <taxon>Ruegeria</taxon>
    </lineage>
</organism>
<dbReference type="EMBL" id="LQBQ01000038">
    <property type="protein sequence ID" value="KUJ73370.1"/>
    <property type="molecule type" value="Genomic_DNA"/>
</dbReference>
<dbReference type="Proteomes" id="UP000053791">
    <property type="component" value="Unassembled WGS sequence"/>
</dbReference>
<gene>
    <name evidence="1" type="ORF">AVO45_14900</name>
</gene>
<keyword evidence="2" id="KW-1185">Reference proteome</keyword>
<name>A0A0X3TJJ2_9RHOB</name>
<evidence type="ECO:0000313" key="2">
    <source>
        <dbReference type="Proteomes" id="UP000053791"/>
    </source>
</evidence>
<reference evidence="1 2" key="1">
    <citation type="submission" date="2015-12" db="EMBL/GenBank/DDBJ databases">
        <authorList>
            <person name="Shamseldin A."/>
            <person name="Moawad H."/>
            <person name="Abd El-Rahim W.M."/>
            <person name="Sadowsky M.J."/>
        </authorList>
    </citation>
    <scope>NUCLEOTIDE SEQUENCE [LARGE SCALE GENOMIC DNA]</scope>
    <source>
        <strain evidence="1 2">ZGT118</strain>
    </source>
</reference>
<comment type="caution">
    <text evidence="1">The sequence shown here is derived from an EMBL/GenBank/DDBJ whole genome shotgun (WGS) entry which is preliminary data.</text>
</comment>
<accession>A0A0X3TJJ2</accession>
<protein>
    <submittedName>
        <fullName evidence="1">Uncharacterized protein</fullName>
    </submittedName>
</protein>
<proteinExistence type="predicted"/>
<sequence>MIGEVHQRANLLGNLVFAASVVGLGPMRKQTTARFAQWSFEADRCVSNYRPRVTSSDWGVTVMTTSATERSQIQHTSRGIFPADSLPIQIVDEKNRKPREGRLRGFLGNGKS</sequence>